<dbReference type="Proteomes" id="UP000199008">
    <property type="component" value="Unassembled WGS sequence"/>
</dbReference>
<name>A0A1G9H7A9_9BACL</name>
<dbReference type="InterPro" id="IPR046237">
    <property type="entry name" value="DUF6270"/>
</dbReference>
<dbReference type="Pfam" id="PF19786">
    <property type="entry name" value="DUF6270"/>
    <property type="match status" value="1"/>
</dbReference>
<proteinExistence type="predicted"/>
<keyword evidence="2" id="KW-1185">Reference proteome</keyword>
<reference evidence="2" key="1">
    <citation type="submission" date="2016-10" db="EMBL/GenBank/DDBJ databases">
        <authorList>
            <person name="Varghese N."/>
            <person name="Submissions S."/>
        </authorList>
    </citation>
    <scope>NUCLEOTIDE SEQUENCE [LARGE SCALE GENOMIC DNA]</scope>
    <source>
        <strain evidence="2">CGMCC 1.8895</strain>
    </source>
</reference>
<dbReference type="RefSeq" id="WP_092987302.1">
    <property type="nucleotide sequence ID" value="NZ_FNFY01000021.1"/>
</dbReference>
<evidence type="ECO:0000313" key="2">
    <source>
        <dbReference type="Proteomes" id="UP000199008"/>
    </source>
</evidence>
<protein>
    <submittedName>
        <fullName evidence="1">Uncharacterized protein</fullName>
    </submittedName>
</protein>
<dbReference type="OrthoDB" id="2385967at2"/>
<gene>
    <name evidence="1" type="ORF">SAMN05216216_1215</name>
</gene>
<organism evidence="1 2">
    <name type="scientific">Lacicoccus qingdaonensis</name>
    <dbReference type="NCBI Taxonomy" id="576118"/>
    <lineage>
        <taxon>Bacteria</taxon>
        <taxon>Bacillati</taxon>
        <taxon>Bacillota</taxon>
        <taxon>Bacilli</taxon>
        <taxon>Bacillales</taxon>
        <taxon>Salinicoccaceae</taxon>
        <taxon>Lacicoccus</taxon>
    </lineage>
</organism>
<dbReference type="AlphaFoldDB" id="A0A1G9H7A9"/>
<dbReference type="EMBL" id="FNFY01000021">
    <property type="protein sequence ID" value="SDL08769.1"/>
    <property type="molecule type" value="Genomic_DNA"/>
</dbReference>
<accession>A0A1G9H7A9</accession>
<sequence length="403" mass="47943">MKIDIIGSKFTRKLTEFKNFRFEVNNIVEGQSILSLLSDPYEVTMKDINTTDLNDITVAYRDLNKLLYSNLKNSDSEILLIELLSELNSISEFRHSYYNTSSLELLNEEIEYETLSNIEKFRALQRYIDEFLRLIKQYDKVIFIKILPKEQEQKDFIEGLYKTLEDNVEQKLILTVDNDDLDENLEAPLEFYNKVNDDLRKFSSDNYYNQLLFDESLVENKLSVYINHVEEREYIYELYKNGKPFKSSDPTTNRYFEFQLDEPAKYRIRVNLTSEEVNPRFSQTYEFNPDNIISSLKSDSEYVEIPSSENRWMLNAILQKYEFQGLIGNAYLYPNGYSNYKVFLPEEINGQYIKKEDLFNSALNIISEMTEEEFEYFKTNNDDLIRGNPLMLEFLNYLQMKVQ</sequence>
<evidence type="ECO:0000313" key="1">
    <source>
        <dbReference type="EMBL" id="SDL08769.1"/>
    </source>
</evidence>
<dbReference type="STRING" id="576118.SAMN05216216_1215"/>